<evidence type="ECO:0000313" key="1">
    <source>
        <dbReference type="EMBL" id="MBB5643014.1"/>
    </source>
</evidence>
<dbReference type="PROSITE" id="PS51257">
    <property type="entry name" value="PROKAR_LIPOPROTEIN"/>
    <property type="match status" value="1"/>
</dbReference>
<evidence type="ECO:0000313" key="2">
    <source>
        <dbReference type="Proteomes" id="UP000561726"/>
    </source>
</evidence>
<gene>
    <name evidence="1" type="ORF">BJ997_003562</name>
</gene>
<dbReference type="EMBL" id="JACHBQ010000001">
    <property type="protein sequence ID" value="MBB5643014.1"/>
    <property type="molecule type" value="Genomic_DNA"/>
</dbReference>
<dbReference type="Proteomes" id="UP000561726">
    <property type="component" value="Unassembled WGS sequence"/>
</dbReference>
<organism evidence="1 2">
    <name type="scientific">Cryobacterium roopkundense</name>
    <dbReference type="NCBI Taxonomy" id="1001240"/>
    <lineage>
        <taxon>Bacteria</taxon>
        <taxon>Bacillati</taxon>
        <taxon>Actinomycetota</taxon>
        <taxon>Actinomycetes</taxon>
        <taxon>Micrococcales</taxon>
        <taxon>Microbacteriaceae</taxon>
        <taxon>Cryobacterium</taxon>
    </lineage>
</organism>
<sequence length="72" mass="7349">MRTHPFPIKGSAFAILLAVGGCLLNGCAGVPALAAGDFESEISPAWTVTADLVGARTMPTSAFLILTWISSG</sequence>
<comment type="caution">
    <text evidence="1">The sequence shown here is derived from an EMBL/GenBank/DDBJ whole genome shotgun (WGS) entry which is preliminary data.</text>
</comment>
<name>A0A7W9E639_9MICO</name>
<accession>A0A7W9E639</accession>
<proteinExistence type="predicted"/>
<reference evidence="1 2" key="1">
    <citation type="submission" date="2020-08" db="EMBL/GenBank/DDBJ databases">
        <title>Sequencing the genomes of 1000 actinobacteria strains.</title>
        <authorList>
            <person name="Klenk H.-P."/>
        </authorList>
    </citation>
    <scope>NUCLEOTIDE SEQUENCE [LARGE SCALE GENOMIC DNA]</scope>
    <source>
        <strain evidence="1 2">DSM 21065</strain>
    </source>
</reference>
<protein>
    <submittedName>
        <fullName evidence="1">Uncharacterized protein</fullName>
    </submittedName>
</protein>
<dbReference type="AlphaFoldDB" id="A0A7W9E639"/>